<comment type="caution">
    <text evidence="3">The sequence shown here is derived from an EMBL/GenBank/DDBJ whole genome shotgun (WGS) entry which is preliminary data.</text>
</comment>
<feature type="signal peptide" evidence="2">
    <location>
        <begin position="1"/>
        <end position="17"/>
    </location>
</feature>
<protein>
    <submittedName>
        <fullName evidence="3">Uncharacterized protein</fullName>
    </submittedName>
</protein>
<feature type="compositionally biased region" description="Basic and acidic residues" evidence="1">
    <location>
        <begin position="32"/>
        <end position="42"/>
    </location>
</feature>
<dbReference type="EMBL" id="PDNA01000143">
    <property type="protein sequence ID" value="PGH10681.1"/>
    <property type="molecule type" value="Genomic_DNA"/>
</dbReference>
<gene>
    <name evidence="3" type="ORF">AJ80_07437</name>
</gene>
<keyword evidence="4" id="KW-1185">Reference proteome</keyword>
<dbReference type="AlphaFoldDB" id="A0A2B7XPH5"/>
<organism evidence="3 4">
    <name type="scientific">Polytolypa hystricis (strain UAMH7299)</name>
    <dbReference type="NCBI Taxonomy" id="1447883"/>
    <lineage>
        <taxon>Eukaryota</taxon>
        <taxon>Fungi</taxon>
        <taxon>Dikarya</taxon>
        <taxon>Ascomycota</taxon>
        <taxon>Pezizomycotina</taxon>
        <taxon>Eurotiomycetes</taxon>
        <taxon>Eurotiomycetidae</taxon>
        <taxon>Onygenales</taxon>
        <taxon>Onygenales incertae sedis</taxon>
        <taxon>Polytolypa</taxon>
    </lineage>
</organism>
<name>A0A2B7XPH5_POLH7</name>
<keyword evidence="2" id="KW-0732">Signal</keyword>
<reference evidence="3 4" key="1">
    <citation type="submission" date="2017-10" db="EMBL/GenBank/DDBJ databases">
        <title>Comparative genomics in systemic dimorphic fungi from Ajellomycetaceae.</title>
        <authorList>
            <person name="Munoz J.F."/>
            <person name="Mcewen J.G."/>
            <person name="Clay O.K."/>
            <person name="Cuomo C.A."/>
        </authorList>
    </citation>
    <scope>NUCLEOTIDE SEQUENCE [LARGE SCALE GENOMIC DNA]</scope>
    <source>
        <strain evidence="3 4">UAMH7299</strain>
    </source>
</reference>
<feature type="chain" id="PRO_5013197025" evidence="2">
    <location>
        <begin position="18"/>
        <end position="59"/>
    </location>
</feature>
<evidence type="ECO:0000313" key="3">
    <source>
        <dbReference type="EMBL" id="PGH10681.1"/>
    </source>
</evidence>
<evidence type="ECO:0000313" key="4">
    <source>
        <dbReference type="Proteomes" id="UP000224634"/>
    </source>
</evidence>
<proteinExistence type="predicted"/>
<evidence type="ECO:0000256" key="2">
    <source>
        <dbReference type="SAM" id="SignalP"/>
    </source>
</evidence>
<dbReference type="Proteomes" id="UP000224634">
    <property type="component" value="Unassembled WGS sequence"/>
</dbReference>
<sequence>MAIVIAVYFIVTRIVLALVSGSDCEATVEVEGGDRDGDRDGDGDGEGGDGPGRFRQVSH</sequence>
<accession>A0A2B7XPH5</accession>
<feature type="region of interest" description="Disordered" evidence="1">
    <location>
        <begin position="29"/>
        <end position="59"/>
    </location>
</feature>
<evidence type="ECO:0000256" key="1">
    <source>
        <dbReference type="SAM" id="MobiDB-lite"/>
    </source>
</evidence>